<reference evidence="1 2" key="1">
    <citation type="journal article" date="2023" name="Plants (Basel)">
        <title>Bridging the Gap: Combining Genomics and Transcriptomics Approaches to Understand Stylosanthes scabra, an Orphan Legume from the Brazilian Caatinga.</title>
        <authorList>
            <person name="Ferreira-Neto J.R.C."/>
            <person name="da Silva M.D."/>
            <person name="Binneck E."/>
            <person name="de Melo N.F."/>
            <person name="da Silva R.H."/>
            <person name="de Melo A.L.T.M."/>
            <person name="Pandolfi V."/>
            <person name="Bustamante F.O."/>
            <person name="Brasileiro-Vidal A.C."/>
            <person name="Benko-Iseppon A.M."/>
        </authorList>
    </citation>
    <scope>NUCLEOTIDE SEQUENCE [LARGE SCALE GENOMIC DNA]</scope>
    <source>
        <tissue evidence="1">Leaves</tissue>
    </source>
</reference>
<protein>
    <submittedName>
        <fullName evidence="1">Uncharacterized protein</fullName>
    </submittedName>
</protein>
<comment type="caution">
    <text evidence="1">The sequence shown here is derived from an EMBL/GenBank/DDBJ whole genome shotgun (WGS) entry which is preliminary data.</text>
</comment>
<proteinExistence type="predicted"/>
<evidence type="ECO:0000313" key="2">
    <source>
        <dbReference type="Proteomes" id="UP001341840"/>
    </source>
</evidence>
<dbReference type="Proteomes" id="UP001341840">
    <property type="component" value="Unassembled WGS sequence"/>
</dbReference>
<dbReference type="EMBL" id="JASCZI010000013">
    <property type="protein sequence ID" value="MED6106661.1"/>
    <property type="molecule type" value="Genomic_DNA"/>
</dbReference>
<name>A0ABU6Q597_9FABA</name>
<gene>
    <name evidence="1" type="ORF">PIB30_006286</name>
</gene>
<sequence>MATCQKYILEEGVGSECVTRKMELLLAALVDGLLSHATSHANPVGISGTTHPCPINDREHASRLYSKAATECAAKLQAA</sequence>
<evidence type="ECO:0000313" key="1">
    <source>
        <dbReference type="EMBL" id="MED6106661.1"/>
    </source>
</evidence>
<accession>A0ABU6Q597</accession>
<organism evidence="1 2">
    <name type="scientific">Stylosanthes scabra</name>
    <dbReference type="NCBI Taxonomy" id="79078"/>
    <lineage>
        <taxon>Eukaryota</taxon>
        <taxon>Viridiplantae</taxon>
        <taxon>Streptophyta</taxon>
        <taxon>Embryophyta</taxon>
        <taxon>Tracheophyta</taxon>
        <taxon>Spermatophyta</taxon>
        <taxon>Magnoliopsida</taxon>
        <taxon>eudicotyledons</taxon>
        <taxon>Gunneridae</taxon>
        <taxon>Pentapetalae</taxon>
        <taxon>rosids</taxon>
        <taxon>fabids</taxon>
        <taxon>Fabales</taxon>
        <taxon>Fabaceae</taxon>
        <taxon>Papilionoideae</taxon>
        <taxon>50 kb inversion clade</taxon>
        <taxon>dalbergioids sensu lato</taxon>
        <taxon>Dalbergieae</taxon>
        <taxon>Pterocarpus clade</taxon>
        <taxon>Stylosanthes</taxon>
    </lineage>
</organism>
<keyword evidence="2" id="KW-1185">Reference proteome</keyword>